<dbReference type="SUPFAM" id="SSF47266">
    <property type="entry name" value="4-helical cytokines"/>
    <property type="match status" value="1"/>
</dbReference>
<dbReference type="Pfam" id="PF01291">
    <property type="entry name" value="LIF_OSM"/>
    <property type="match status" value="1"/>
</dbReference>
<keyword evidence="2" id="KW-0202">Cytokine</keyword>
<feature type="compositionally biased region" description="Pro residues" evidence="4">
    <location>
        <begin position="141"/>
        <end position="163"/>
    </location>
</feature>
<keyword evidence="3" id="KW-0964">Secreted</keyword>
<organism evidence="6 7">
    <name type="scientific">Pipistrellus nathusii</name>
    <name type="common">Nathusius' pipistrelle</name>
    <dbReference type="NCBI Taxonomy" id="59473"/>
    <lineage>
        <taxon>Eukaryota</taxon>
        <taxon>Metazoa</taxon>
        <taxon>Chordata</taxon>
        <taxon>Craniata</taxon>
        <taxon>Vertebrata</taxon>
        <taxon>Euteleostomi</taxon>
        <taxon>Mammalia</taxon>
        <taxon>Eutheria</taxon>
        <taxon>Laurasiatheria</taxon>
        <taxon>Chiroptera</taxon>
        <taxon>Yangochiroptera</taxon>
        <taxon>Vespertilionidae</taxon>
        <taxon>Pipistrellus</taxon>
    </lineage>
</organism>
<dbReference type="InterPro" id="IPR039578">
    <property type="entry name" value="OSM"/>
</dbReference>
<dbReference type="SMART" id="SM00080">
    <property type="entry name" value="LIF_OSM"/>
    <property type="match status" value="1"/>
</dbReference>
<feature type="chain" id="PRO_5046771619" description="Oncostatin-M" evidence="5">
    <location>
        <begin position="26"/>
        <end position="238"/>
    </location>
</feature>
<keyword evidence="7" id="KW-1185">Reference proteome</keyword>
<evidence type="ECO:0000256" key="2">
    <source>
        <dbReference type="ARBA" id="ARBA00022514"/>
    </source>
</evidence>
<sequence>MWAPPVRRTLLILTLRLLFLHPAAPGACPGSSQELLTQLWKLANLMQHPDSLLEPYIQVQGLEESGLAGSCRERPGAFPSLQALRALGRRAFLRTLSAQLGPVLRLLAALQQEAPDPAWEEAGRYLLGIRNNVHCLALLLPGPPETPGPTPARPGTPPPPPAAPNSFARKLEGCRLLQGFHRFMHAAGQVLGEWRAAPGPRSRRHSPRRAVRGGGRRPRGRQPPGRGRRREPRGQPPR</sequence>
<feature type="region of interest" description="Disordered" evidence="4">
    <location>
        <begin position="194"/>
        <end position="238"/>
    </location>
</feature>
<protein>
    <recommendedName>
        <fullName evidence="8">Oncostatin-M</fullName>
    </recommendedName>
</protein>
<dbReference type="Gene3D" id="1.20.1250.10">
    <property type="match status" value="1"/>
</dbReference>
<feature type="compositionally biased region" description="Basic residues" evidence="4">
    <location>
        <begin position="201"/>
        <end position="231"/>
    </location>
</feature>
<reference evidence="6" key="1">
    <citation type="submission" date="2023-12" db="EMBL/GenBank/DDBJ databases">
        <authorList>
            <person name="Brown T."/>
        </authorList>
    </citation>
    <scope>NUCLEOTIDE SEQUENCE</scope>
</reference>
<dbReference type="InterPro" id="IPR009079">
    <property type="entry name" value="4_helix_cytokine-like_core"/>
</dbReference>
<feature type="region of interest" description="Disordered" evidence="4">
    <location>
        <begin position="140"/>
        <end position="166"/>
    </location>
</feature>
<dbReference type="InterPro" id="IPR001581">
    <property type="entry name" value="Leukemia_IF/oncostatin"/>
</dbReference>
<evidence type="ECO:0000313" key="7">
    <source>
        <dbReference type="Proteomes" id="UP001314169"/>
    </source>
</evidence>
<evidence type="ECO:0000313" key="6">
    <source>
        <dbReference type="EMBL" id="CAK6440078.1"/>
    </source>
</evidence>
<dbReference type="EMBL" id="OY882876">
    <property type="protein sequence ID" value="CAK6440078.1"/>
    <property type="molecule type" value="Genomic_DNA"/>
</dbReference>
<evidence type="ECO:0000256" key="3">
    <source>
        <dbReference type="ARBA" id="ARBA00022525"/>
    </source>
</evidence>
<evidence type="ECO:0000256" key="1">
    <source>
        <dbReference type="ARBA" id="ARBA00004613"/>
    </source>
</evidence>
<accession>A0ABN9ZR51</accession>
<gene>
    <name evidence="6" type="ORF">MPIPNATIZW_LOCUS8384</name>
</gene>
<evidence type="ECO:0008006" key="8">
    <source>
        <dbReference type="Google" id="ProtNLM"/>
    </source>
</evidence>
<feature type="signal peptide" evidence="5">
    <location>
        <begin position="1"/>
        <end position="25"/>
    </location>
</feature>
<dbReference type="Proteomes" id="UP001314169">
    <property type="component" value="Chromosome 19"/>
</dbReference>
<name>A0ABN9ZR51_PIPNA</name>
<keyword evidence="5" id="KW-0732">Signal</keyword>
<evidence type="ECO:0000256" key="5">
    <source>
        <dbReference type="SAM" id="SignalP"/>
    </source>
</evidence>
<dbReference type="PANTHER" id="PTHR14261:SF0">
    <property type="entry name" value="ONCOSTATIN-M"/>
    <property type="match status" value="1"/>
</dbReference>
<proteinExistence type="predicted"/>
<comment type="subcellular location">
    <subcellularLocation>
        <location evidence="1">Secreted</location>
    </subcellularLocation>
</comment>
<dbReference type="PANTHER" id="PTHR14261">
    <property type="entry name" value="ONCOSTATIN M"/>
    <property type="match status" value="1"/>
</dbReference>
<evidence type="ECO:0000256" key="4">
    <source>
        <dbReference type="SAM" id="MobiDB-lite"/>
    </source>
</evidence>